<feature type="compositionally biased region" description="Polar residues" evidence="1">
    <location>
        <begin position="32"/>
        <end position="41"/>
    </location>
</feature>
<name>G7W8R2_DESOD</name>
<dbReference type="STRING" id="768706.Desor_2168"/>
<evidence type="ECO:0008006" key="5">
    <source>
        <dbReference type="Google" id="ProtNLM"/>
    </source>
</evidence>
<dbReference type="PROSITE" id="PS51257">
    <property type="entry name" value="PROKAR_LIPOPROTEIN"/>
    <property type="match status" value="1"/>
</dbReference>
<dbReference type="Proteomes" id="UP000006346">
    <property type="component" value="Chromosome"/>
</dbReference>
<protein>
    <recommendedName>
        <fullName evidence="5">Lipoprotein</fullName>
    </recommendedName>
</protein>
<dbReference type="eggNOG" id="ENOG5033P8I">
    <property type="taxonomic scope" value="Bacteria"/>
</dbReference>
<feature type="region of interest" description="Disordered" evidence="1">
    <location>
        <begin position="24"/>
        <end position="43"/>
    </location>
</feature>
<dbReference type="PATRIC" id="fig|768706.3.peg.2186"/>
<keyword evidence="4" id="KW-1185">Reference proteome</keyword>
<feature type="signal peptide" evidence="2">
    <location>
        <begin position="1"/>
        <end position="19"/>
    </location>
</feature>
<reference evidence="3 4" key="2">
    <citation type="journal article" date="2012" name="J. Bacteriol.">
        <title>Complete genome sequences of Desulfosporosinus orientis DSM765T, Desulfosporosinus youngiae DSM17734T, Desulfosporosinus meridiei DSM13257T, and Desulfosporosinus acidiphilus DSM22704T.</title>
        <authorList>
            <person name="Pester M."/>
            <person name="Brambilla E."/>
            <person name="Alazard D."/>
            <person name="Rattei T."/>
            <person name="Weinmaier T."/>
            <person name="Han J."/>
            <person name="Lucas S."/>
            <person name="Lapidus A."/>
            <person name="Cheng J.F."/>
            <person name="Goodwin L."/>
            <person name="Pitluck S."/>
            <person name="Peters L."/>
            <person name="Ovchinnikova G."/>
            <person name="Teshima H."/>
            <person name="Detter J.C."/>
            <person name="Han C.S."/>
            <person name="Tapia R."/>
            <person name="Land M.L."/>
            <person name="Hauser L."/>
            <person name="Kyrpides N.C."/>
            <person name="Ivanova N.N."/>
            <person name="Pagani I."/>
            <person name="Huntmann M."/>
            <person name="Wei C.L."/>
            <person name="Davenport K.W."/>
            <person name="Daligault H."/>
            <person name="Chain P.S."/>
            <person name="Chen A."/>
            <person name="Mavromatis K."/>
            <person name="Markowitz V."/>
            <person name="Szeto E."/>
            <person name="Mikhailova N."/>
            <person name="Pati A."/>
            <person name="Wagner M."/>
            <person name="Woyke T."/>
            <person name="Ollivier B."/>
            <person name="Klenk H.P."/>
            <person name="Spring S."/>
            <person name="Loy A."/>
        </authorList>
    </citation>
    <scope>NUCLEOTIDE SEQUENCE [LARGE SCALE GENOMIC DNA]</scope>
    <source>
        <strain evidence="4">ATCC 19365 / DSM 765 / NCIMB 8382 / VKM B-1628</strain>
    </source>
</reference>
<reference evidence="4" key="1">
    <citation type="submission" date="2011-11" db="EMBL/GenBank/DDBJ databases">
        <title>Complete sequence of Desulfosporosinus orientis DSM 765.</title>
        <authorList>
            <person name="Lucas S."/>
            <person name="Han J."/>
            <person name="Lapidus A."/>
            <person name="Cheng J.-F."/>
            <person name="Goodwin L."/>
            <person name="Pitluck S."/>
            <person name="Peters L."/>
            <person name="Ovchinnikova G."/>
            <person name="Teshima H."/>
            <person name="Detter J.C."/>
            <person name="Han C."/>
            <person name="Tapia R."/>
            <person name="Land M."/>
            <person name="Hauser L."/>
            <person name="Kyrpides N."/>
            <person name="Ivanova N."/>
            <person name="Pagani I."/>
            <person name="Pester M."/>
            <person name="Spring S."/>
            <person name="Ollivier B."/>
            <person name="Rattei T."/>
            <person name="Klenk H.-P."/>
            <person name="Wagner M."/>
            <person name="Loy A."/>
            <person name="Woyke T."/>
        </authorList>
    </citation>
    <scope>NUCLEOTIDE SEQUENCE [LARGE SCALE GENOMIC DNA]</scope>
    <source>
        <strain evidence="4">ATCC 19365 / DSM 765 / NCIMB 8382 / VKM B-1628</strain>
    </source>
</reference>
<dbReference type="AlphaFoldDB" id="G7W8R2"/>
<sequence>MKRAFLIGLMMTLAITAFIAGCSSPEEKPENEGNNTSNQKNSAEERKRMDLYLAVMEGAFQEENGGNSFIAVKLETLEGLGDEEKSEVLKKLNNLSPNVYGFDKNKVDNSQFEVDDEGRLIRTINGSLLWIEIKEYRENKAKITGVSWFGNLGAVFPSYDAVYVGGKWQLKLNSMAIS</sequence>
<keyword evidence="2" id="KW-0732">Signal</keyword>
<accession>G7W8R2</accession>
<dbReference type="OrthoDB" id="1796928at2"/>
<dbReference type="KEGG" id="dor:Desor_2168"/>
<dbReference type="HOGENOM" id="CLU_1508286_0_0_9"/>
<organism evidence="3 4">
    <name type="scientific">Desulfosporosinus orientis (strain ATCC 19365 / DSM 765 / NCIMB 8382 / VKM B-1628 / Singapore I)</name>
    <name type="common">Desulfotomaculum orientis</name>
    <dbReference type="NCBI Taxonomy" id="768706"/>
    <lineage>
        <taxon>Bacteria</taxon>
        <taxon>Bacillati</taxon>
        <taxon>Bacillota</taxon>
        <taxon>Clostridia</taxon>
        <taxon>Eubacteriales</taxon>
        <taxon>Desulfitobacteriaceae</taxon>
        <taxon>Desulfosporosinus</taxon>
    </lineage>
</organism>
<proteinExistence type="predicted"/>
<dbReference type="EMBL" id="CP003108">
    <property type="protein sequence ID" value="AET67772.1"/>
    <property type="molecule type" value="Genomic_DNA"/>
</dbReference>
<evidence type="ECO:0000313" key="3">
    <source>
        <dbReference type="EMBL" id="AET67772.1"/>
    </source>
</evidence>
<evidence type="ECO:0000256" key="1">
    <source>
        <dbReference type="SAM" id="MobiDB-lite"/>
    </source>
</evidence>
<evidence type="ECO:0000256" key="2">
    <source>
        <dbReference type="SAM" id="SignalP"/>
    </source>
</evidence>
<evidence type="ECO:0000313" key="4">
    <source>
        <dbReference type="Proteomes" id="UP000006346"/>
    </source>
</evidence>
<gene>
    <name evidence="3" type="ordered locus">Desor_2168</name>
</gene>
<dbReference type="RefSeq" id="WP_014184587.1">
    <property type="nucleotide sequence ID" value="NC_016584.1"/>
</dbReference>
<feature type="chain" id="PRO_5038674696" description="Lipoprotein" evidence="2">
    <location>
        <begin position="20"/>
        <end position="178"/>
    </location>
</feature>